<dbReference type="GO" id="GO:0030026">
    <property type="term" value="P:intracellular manganese ion homeostasis"/>
    <property type="evidence" value="ECO:0007669"/>
    <property type="project" value="InterPro"/>
</dbReference>
<evidence type="ECO:0000256" key="4">
    <source>
        <dbReference type="ARBA" id="ARBA00022554"/>
    </source>
</evidence>
<dbReference type="GO" id="GO:0005381">
    <property type="term" value="F:iron ion transmembrane transporter activity"/>
    <property type="evidence" value="ECO:0007669"/>
    <property type="project" value="UniProtKB-UniRule"/>
</dbReference>
<dbReference type="PANTHER" id="PTHR31851">
    <property type="entry name" value="FE(2+)/MN(2+) TRANSPORTER PCL1"/>
    <property type="match status" value="1"/>
</dbReference>
<accession>A0A2Z7C5J6</accession>
<feature type="transmembrane region" description="Helical" evidence="9">
    <location>
        <begin position="56"/>
        <end position="75"/>
    </location>
</feature>
<dbReference type="GO" id="GO:0005384">
    <property type="term" value="F:manganese ion transmembrane transporter activity"/>
    <property type="evidence" value="ECO:0007669"/>
    <property type="project" value="InterPro"/>
</dbReference>
<evidence type="ECO:0000256" key="6">
    <source>
        <dbReference type="ARBA" id="ARBA00022989"/>
    </source>
</evidence>
<proteinExistence type="inferred from homology"/>
<evidence type="ECO:0000256" key="3">
    <source>
        <dbReference type="ARBA" id="ARBA00022496"/>
    </source>
</evidence>
<name>A0A2Z7C5J6_9LAMI</name>
<dbReference type="AlphaFoldDB" id="A0A2Z7C5J6"/>
<comment type="similarity">
    <text evidence="2 9">Belongs to the CCC1 family.</text>
</comment>
<reference evidence="10 11" key="1">
    <citation type="journal article" date="2015" name="Proc. Natl. Acad. Sci. U.S.A.">
        <title>The resurrection genome of Boea hygrometrica: A blueprint for survival of dehydration.</title>
        <authorList>
            <person name="Xiao L."/>
            <person name="Yang G."/>
            <person name="Zhang L."/>
            <person name="Yang X."/>
            <person name="Zhao S."/>
            <person name="Ji Z."/>
            <person name="Zhou Q."/>
            <person name="Hu M."/>
            <person name="Wang Y."/>
            <person name="Chen M."/>
            <person name="Xu Y."/>
            <person name="Jin H."/>
            <person name="Xiao X."/>
            <person name="Hu G."/>
            <person name="Bao F."/>
            <person name="Hu Y."/>
            <person name="Wan P."/>
            <person name="Li L."/>
            <person name="Deng X."/>
            <person name="Kuang T."/>
            <person name="Xiang C."/>
            <person name="Zhu J.K."/>
            <person name="Oliver M.J."/>
            <person name="He Y."/>
        </authorList>
    </citation>
    <scope>NUCLEOTIDE SEQUENCE [LARGE SCALE GENOMIC DNA]</scope>
    <source>
        <strain evidence="11">cv. XS01</strain>
    </source>
</reference>
<keyword evidence="11" id="KW-1185">Reference proteome</keyword>
<evidence type="ECO:0000256" key="8">
    <source>
        <dbReference type="ARBA" id="ARBA00044464"/>
    </source>
</evidence>
<gene>
    <name evidence="10" type="ORF">F511_22151</name>
</gene>
<dbReference type="GO" id="GO:0005774">
    <property type="term" value="C:vacuolar membrane"/>
    <property type="evidence" value="ECO:0007669"/>
    <property type="project" value="UniProtKB-SubCell"/>
</dbReference>
<evidence type="ECO:0000256" key="1">
    <source>
        <dbReference type="ARBA" id="ARBA00004128"/>
    </source>
</evidence>
<dbReference type="Pfam" id="PF01988">
    <property type="entry name" value="VIT1"/>
    <property type="match status" value="1"/>
</dbReference>
<evidence type="ECO:0000256" key="7">
    <source>
        <dbReference type="ARBA" id="ARBA00023136"/>
    </source>
</evidence>
<dbReference type="InterPro" id="IPR008217">
    <property type="entry name" value="Ccc1_fam"/>
</dbReference>
<evidence type="ECO:0000313" key="10">
    <source>
        <dbReference type="EMBL" id="KZV41739.1"/>
    </source>
</evidence>
<keyword evidence="9" id="KW-0813">Transport</keyword>
<dbReference type="GO" id="GO:0140315">
    <property type="term" value="F:iron ion sequestering activity"/>
    <property type="evidence" value="ECO:0007669"/>
    <property type="project" value="UniProtKB-UniRule"/>
</dbReference>
<keyword evidence="3" id="KW-0410">Iron transport</keyword>
<comment type="function">
    <text evidence="9">Vacuolar Fe(2+) uptake transporter.</text>
</comment>
<comment type="subcellular location">
    <subcellularLocation>
        <location evidence="1 9">Vacuole membrane</location>
        <topology evidence="1 9">Multi-pass membrane protein</topology>
    </subcellularLocation>
</comment>
<keyword evidence="3" id="KW-0408">Iron</keyword>
<dbReference type="EMBL" id="KQ999391">
    <property type="protein sequence ID" value="KZV41739.1"/>
    <property type="molecule type" value="Genomic_DNA"/>
</dbReference>
<organism evidence="10 11">
    <name type="scientific">Dorcoceras hygrometricum</name>
    <dbReference type="NCBI Taxonomy" id="472368"/>
    <lineage>
        <taxon>Eukaryota</taxon>
        <taxon>Viridiplantae</taxon>
        <taxon>Streptophyta</taxon>
        <taxon>Embryophyta</taxon>
        <taxon>Tracheophyta</taxon>
        <taxon>Spermatophyta</taxon>
        <taxon>Magnoliopsida</taxon>
        <taxon>eudicotyledons</taxon>
        <taxon>Gunneridae</taxon>
        <taxon>Pentapetalae</taxon>
        <taxon>asterids</taxon>
        <taxon>lamiids</taxon>
        <taxon>Lamiales</taxon>
        <taxon>Gesneriaceae</taxon>
        <taxon>Didymocarpoideae</taxon>
        <taxon>Trichosporeae</taxon>
        <taxon>Loxocarpinae</taxon>
        <taxon>Dorcoceras</taxon>
    </lineage>
</organism>
<sequence>MESSVEIKQPIPELRKVEFLQRAQWLRAAILGANDGLLSTTSLMIGVTAAKDHDQWLVIVSGLAGALAGACSMAVGEFASVSTQRDIEQNATTKKPDSDQADEVSKNVDIIDTSVATPRSPFMKVISSHDHSHAFLEETLPNPYKAAGASAIAFLCGSAFPLMAAIAVSQSTIRVVAIAVVSSVSLAVFGAVGAYLGGSSVRISAVRVLVGGWISMGVTYGLLKPIDKQHEAGRD</sequence>
<dbReference type="Proteomes" id="UP000250235">
    <property type="component" value="Unassembled WGS sequence"/>
</dbReference>
<feature type="transmembrane region" description="Helical" evidence="9">
    <location>
        <begin position="175"/>
        <end position="197"/>
    </location>
</feature>
<evidence type="ECO:0000256" key="2">
    <source>
        <dbReference type="ARBA" id="ARBA00007049"/>
    </source>
</evidence>
<keyword evidence="6 9" id="KW-1133">Transmembrane helix</keyword>
<comment type="catalytic activity">
    <reaction evidence="8">
        <text>Fe(2+)(in) = Fe(2+)(out)</text>
        <dbReference type="Rhea" id="RHEA:28486"/>
        <dbReference type="ChEBI" id="CHEBI:29033"/>
    </reaction>
    <physiologicalReaction direction="left-to-right" evidence="8">
        <dbReference type="Rhea" id="RHEA:28487"/>
    </physiologicalReaction>
</comment>
<keyword evidence="5 9" id="KW-0812">Transmembrane</keyword>
<keyword evidence="4 9" id="KW-0926">Vacuole</keyword>
<feature type="transmembrane region" description="Helical" evidence="9">
    <location>
        <begin position="203"/>
        <end position="223"/>
    </location>
</feature>
<dbReference type="OrthoDB" id="73465at2759"/>
<keyword evidence="7 9" id="KW-0472">Membrane</keyword>
<evidence type="ECO:0000256" key="5">
    <source>
        <dbReference type="ARBA" id="ARBA00022692"/>
    </source>
</evidence>
<evidence type="ECO:0000313" key="11">
    <source>
        <dbReference type="Proteomes" id="UP000250235"/>
    </source>
</evidence>
<evidence type="ECO:0000256" key="9">
    <source>
        <dbReference type="RuleBase" id="RU369115"/>
    </source>
</evidence>
<comment type="caution">
    <text evidence="9">Lacks conserved residue(s) required for the propagation of feature annotation.</text>
</comment>
<protein>
    <recommendedName>
        <fullName evidence="9">Vacuolar iron transporter</fullName>
    </recommendedName>
</protein>
<keyword evidence="9" id="KW-0406">Ion transport</keyword>
<feature type="transmembrane region" description="Helical" evidence="9">
    <location>
        <begin position="146"/>
        <end position="168"/>
    </location>
</feature>